<accession>A0AAC8TK04</accession>
<evidence type="ECO:0000313" key="3">
    <source>
        <dbReference type="EMBL" id="AKJ07366.1"/>
    </source>
</evidence>
<evidence type="ECO:0000313" key="5">
    <source>
        <dbReference type="Proteomes" id="UP000035579"/>
    </source>
</evidence>
<proteinExistence type="predicted"/>
<dbReference type="Proteomes" id="UP000035579">
    <property type="component" value="Chromosome"/>
</dbReference>
<evidence type="ECO:0000256" key="1">
    <source>
        <dbReference type="SAM" id="MobiDB-lite"/>
    </source>
</evidence>
<gene>
    <name evidence="3" type="ORF">AA314_08992</name>
    <name evidence="4" type="ORF">ATI61_111318</name>
</gene>
<feature type="domain" description="VOC" evidence="2">
    <location>
        <begin position="53"/>
        <end position="179"/>
    </location>
</feature>
<dbReference type="AlphaFoldDB" id="A0AAC8TK04"/>
<feature type="compositionally biased region" description="Basic and acidic residues" evidence="1">
    <location>
        <begin position="179"/>
        <end position="190"/>
    </location>
</feature>
<dbReference type="KEGG" id="age:AA314_08992"/>
<dbReference type="PANTHER" id="PTHR34109">
    <property type="entry name" value="BNAUNNG04460D PROTEIN-RELATED"/>
    <property type="match status" value="1"/>
</dbReference>
<evidence type="ECO:0000313" key="6">
    <source>
        <dbReference type="Proteomes" id="UP000256345"/>
    </source>
</evidence>
<dbReference type="PROSITE" id="PS51819">
    <property type="entry name" value="VOC"/>
    <property type="match status" value="1"/>
</dbReference>
<feature type="compositionally biased region" description="Low complexity" evidence="1">
    <location>
        <begin position="207"/>
        <end position="220"/>
    </location>
</feature>
<evidence type="ECO:0000259" key="2">
    <source>
        <dbReference type="PROSITE" id="PS51819"/>
    </source>
</evidence>
<feature type="region of interest" description="Disordered" evidence="1">
    <location>
        <begin position="179"/>
        <end position="220"/>
    </location>
</feature>
<dbReference type="Gene3D" id="3.30.720.120">
    <property type="match status" value="1"/>
</dbReference>
<dbReference type="SUPFAM" id="SSF54593">
    <property type="entry name" value="Glyoxalase/Bleomycin resistance protein/Dihydroxybiphenyl dioxygenase"/>
    <property type="match status" value="1"/>
</dbReference>
<protein>
    <submittedName>
        <fullName evidence="3">DNA binding 3-demethylubiquinone-9 3-methyltransferase domain protein</fullName>
    </submittedName>
    <submittedName>
        <fullName evidence="4">Glyoxalase superfamily protein PhnB</fullName>
    </submittedName>
</protein>
<dbReference type="EMBL" id="QUMU01000011">
    <property type="protein sequence ID" value="REG26767.1"/>
    <property type="molecule type" value="Genomic_DNA"/>
</dbReference>
<evidence type="ECO:0000313" key="4">
    <source>
        <dbReference type="EMBL" id="REG26767.1"/>
    </source>
</evidence>
<name>A0AAC8TK04_9BACT</name>
<dbReference type="EMBL" id="CP011509">
    <property type="protein sequence ID" value="AKJ07366.1"/>
    <property type="molecule type" value="Genomic_DNA"/>
</dbReference>
<dbReference type="CDD" id="cd07246">
    <property type="entry name" value="VOC_like"/>
    <property type="match status" value="1"/>
</dbReference>
<dbReference type="Gene3D" id="3.30.720.110">
    <property type="match status" value="1"/>
</dbReference>
<dbReference type="InterPro" id="IPR004360">
    <property type="entry name" value="Glyas_Fos-R_dOase_dom"/>
</dbReference>
<dbReference type="InterPro" id="IPR029068">
    <property type="entry name" value="Glyas_Bleomycin-R_OHBP_Dase"/>
</dbReference>
<sequence>MAMKKATKKAAEKIRTAAKKVAGKVTSKVAAVKKAAAKKAPAKKAKAQPIPKGYHIVTPSLVVKGAKEALEFYKKAFGAKEVGKAMTTPDGKILHGEFRIGDSIVMYSDEFPDMGSRSPLSVGGVSSSLLIYTRDADSLFNQAVASGAKVAMPIGDMFWGDRYGIVTDPFGHQWQIATHKEDLTPKEMARRAASAMSGPPPAPPAESAPAQQTPPATQPA</sequence>
<dbReference type="Pfam" id="PF00903">
    <property type="entry name" value="Glyoxalase"/>
    <property type="match status" value="1"/>
</dbReference>
<keyword evidence="6" id="KW-1185">Reference proteome</keyword>
<dbReference type="RefSeq" id="WP_245682773.1">
    <property type="nucleotide sequence ID" value="NZ_CP011509.1"/>
</dbReference>
<dbReference type="PANTHER" id="PTHR34109:SF1">
    <property type="entry name" value="VOC DOMAIN-CONTAINING PROTEIN"/>
    <property type="match status" value="1"/>
</dbReference>
<dbReference type="InterPro" id="IPR037523">
    <property type="entry name" value="VOC_core"/>
</dbReference>
<reference evidence="4 6" key="2">
    <citation type="submission" date="2018-08" db="EMBL/GenBank/DDBJ databases">
        <title>Genomic Encyclopedia of Archaeal and Bacterial Type Strains, Phase II (KMG-II): from individual species to whole genera.</title>
        <authorList>
            <person name="Goeker M."/>
        </authorList>
    </citation>
    <scope>NUCLEOTIDE SEQUENCE [LARGE SCALE GENOMIC DNA]</scope>
    <source>
        <strain evidence="4 6">DSM 2261</strain>
    </source>
</reference>
<organism evidence="3 5">
    <name type="scientific">Archangium gephyra</name>
    <dbReference type="NCBI Taxonomy" id="48"/>
    <lineage>
        <taxon>Bacteria</taxon>
        <taxon>Pseudomonadati</taxon>
        <taxon>Myxococcota</taxon>
        <taxon>Myxococcia</taxon>
        <taxon>Myxococcales</taxon>
        <taxon>Cystobacterineae</taxon>
        <taxon>Archangiaceae</taxon>
        <taxon>Archangium</taxon>
    </lineage>
</organism>
<dbReference type="Proteomes" id="UP000256345">
    <property type="component" value="Unassembled WGS sequence"/>
</dbReference>
<reference evidence="3 5" key="1">
    <citation type="submission" date="2015-05" db="EMBL/GenBank/DDBJ databases">
        <title>Genome assembly of Archangium gephyra DSM 2261.</title>
        <authorList>
            <person name="Sharma G."/>
            <person name="Subramanian S."/>
        </authorList>
    </citation>
    <scope>NUCLEOTIDE SEQUENCE [LARGE SCALE GENOMIC DNA]</scope>
    <source>
        <strain evidence="3 5">DSM 2261</strain>
    </source>
</reference>